<reference evidence="3" key="1">
    <citation type="submission" date="2012-08" db="EMBL/GenBank/DDBJ databases">
        <title>The Genome Sequence of Wuchereria bancrofti.</title>
        <authorList>
            <person name="Nutman T.B."/>
            <person name="Fink D.L."/>
            <person name="Russ C."/>
            <person name="Young S."/>
            <person name="Zeng Q."/>
            <person name="Koehrsen M."/>
            <person name="Alvarado L."/>
            <person name="Berlin A."/>
            <person name="Chapman S.B."/>
            <person name="Chen Z."/>
            <person name="Freedman E."/>
            <person name="Gellesch M."/>
            <person name="Goldberg J."/>
            <person name="Griggs A."/>
            <person name="Gujja S."/>
            <person name="Heilman E.R."/>
            <person name="Heiman D."/>
            <person name="Hepburn T."/>
            <person name="Howarth C."/>
            <person name="Jen D."/>
            <person name="Larson L."/>
            <person name="Lewis B."/>
            <person name="Mehta T."/>
            <person name="Park D."/>
            <person name="Pearson M."/>
            <person name="Roberts A."/>
            <person name="Saif S."/>
            <person name="Shea T."/>
            <person name="Shenoy N."/>
            <person name="Sisk P."/>
            <person name="Stolte C."/>
            <person name="Sykes S."/>
            <person name="Walk T."/>
            <person name="White J."/>
            <person name="Yandava C."/>
            <person name="Haas B."/>
            <person name="Henn M.R."/>
            <person name="Nusbaum C."/>
            <person name="Birren B."/>
        </authorList>
    </citation>
    <scope>NUCLEOTIDE SEQUENCE [LARGE SCALE GENOMIC DNA]</scope>
    <source>
        <strain evidence="3">NA</strain>
    </source>
</reference>
<dbReference type="EMBL" id="ADBV01017794">
    <property type="protein sequence ID" value="EJW71747.1"/>
    <property type="molecule type" value="Genomic_DNA"/>
</dbReference>
<proteinExistence type="predicted"/>
<feature type="non-terminal residue" evidence="2">
    <location>
        <position position="1"/>
    </location>
</feature>
<protein>
    <submittedName>
        <fullName evidence="2">Uncharacterized protein</fullName>
    </submittedName>
</protein>
<gene>
    <name evidence="2" type="ORF">WUBG_17345</name>
</gene>
<organism evidence="2 3">
    <name type="scientific">Wuchereria bancrofti</name>
    <dbReference type="NCBI Taxonomy" id="6293"/>
    <lineage>
        <taxon>Eukaryota</taxon>
        <taxon>Metazoa</taxon>
        <taxon>Ecdysozoa</taxon>
        <taxon>Nematoda</taxon>
        <taxon>Chromadorea</taxon>
        <taxon>Rhabditida</taxon>
        <taxon>Spirurina</taxon>
        <taxon>Spiruromorpha</taxon>
        <taxon>Filarioidea</taxon>
        <taxon>Onchocercidae</taxon>
        <taxon>Wuchereria</taxon>
    </lineage>
</organism>
<feature type="compositionally biased region" description="Polar residues" evidence="1">
    <location>
        <begin position="1"/>
        <end position="10"/>
    </location>
</feature>
<evidence type="ECO:0000313" key="3">
    <source>
        <dbReference type="Proteomes" id="UP000004810"/>
    </source>
</evidence>
<accession>J9E465</accession>
<feature type="region of interest" description="Disordered" evidence="1">
    <location>
        <begin position="1"/>
        <end position="30"/>
    </location>
</feature>
<evidence type="ECO:0000256" key="1">
    <source>
        <dbReference type="SAM" id="MobiDB-lite"/>
    </source>
</evidence>
<comment type="caution">
    <text evidence="2">The sequence shown here is derived from an EMBL/GenBank/DDBJ whole genome shotgun (WGS) entry which is preliminary data.</text>
</comment>
<dbReference type="Proteomes" id="UP000004810">
    <property type="component" value="Unassembled WGS sequence"/>
</dbReference>
<dbReference type="AlphaFoldDB" id="J9E465"/>
<name>J9E465_WUCBA</name>
<sequence length="52" mass="5950">KFFHPTSSRSLADDEGTSADPERRPLLHDDDGYAVIDRQQHELVISVDKRKT</sequence>
<feature type="compositionally biased region" description="Basic and acidic residues" evidence="1">
    <location>
        <begin position="20"/>
        <end position="30"/>
    </location>
</feature>
<evidence type="ECO:0000313" key="2">
    <source>
        <dbReference type="EMBL" id="EJW71747.1"/>
    </source>
</evidence>